<dbReference type="RefSeq" id="XP_026681158.1">
    <property type="nucleotide sequence ID" value="XM_026825357.1"/>
</dbReference>
<organism evidence="1 3">
    <name type="scientific">Diaphorina citri</name>
    <name type="common">Asian citrus psyllid</name>
    <dbReference type="NCBI Taxonomy" id="121845"/>
    <lineage>
        <taxon>Eukaryota</taxon>
        <taxon>Metazoa</taxon>
        <taxon>Ecdysozoa</taxon>
        <taxon>Arthropoda</taxon>
        <taxon>Hexapoda</taxon>
        <taxon>Insecta</taxon>
        <taxon>Pterygota</taxon>
        <taxon>Neoptera</taxon>
        <taxon>Paraneoptera</taxon>
        <taxon>Hemiptera</taxon>
        <taxon>Sternorrhyncha</taxon>
        <taxon>Psylloidea</taxon>
        <taxon>Psyllidae</taxon>
        <taxon>Diaphorininae</taxon>
        <taxon>Diaphorina</taxon>
    </lineage>
</organism>
<evidence type="ECO:0000313" key="1">
    <source>
        <dbReference type="Proteomes" id="UP000079169"/>
    </source>
</evidence>
<dbReference type="KEGG" id="dci:103511650"/>
<dbReference type="GeneID" id="103511650"/>
<reference evidence="2 3" key="1">
    <citation type="submission" date="2025-04" db="UniProtKB">
        <authorList>
            <consortium name="RefSeq"/>
        </authorList>
    </citation>
    <scope>IDENTIFICATION</scope>
</reference>
<protein>
    <submittedName>
        <fullName evidence="2">Uncharacterized protein LOC103511650 isoform X1</fullName>
    </submittedName>
    <submittedName>
        <fullName evidence="3">Uncharacterized protein LOC103511650 isoform X2</fullName>
    </submittedName>
</protein>
<name>A0A3Q0J2H3_DIACI</name>
<evidence type="ECO:0000313" key="3">
    <source>
        <dbReference type="RefSeq" id="XP_026681158.1"/>
    </source>
</evidence>
<dbReference type="RefSeq" id="XP_026681157.1">
    <property type="nucleotide sequence ID" value="XM_026825356.1"/>
</dbReference>
<gene>
    <name evidence="2 3" type="primary">LOC103511650</name>
</gene>
<dbReference type="AlphaFoldDB" id="A0A3Q0J2H3"/>
<evidence type="ECO:0000313" key="2">
    <source>
        <dbReference type="RefSeq" id="XP_026681157.1"/>
    </source>
</evidence>
<sequence length="105" mass="12350">MDSSGIPNLVAQQCETSEEYFTALRKWVQDAYLWQSFYSYFPYYLMINQNQPPASRPPPVNSTIQNVRNIFNNNFFQNGFLNFNQFGQGNNNLMRDSNNNIQGRY</sequence>
<accession>A0A3Q0J2H3</accession>
<dbReference type="PaxDb" id="121845-A0A3Q0J2H3"/>
<proteinExistence type="predicted"/>
<dbReference type="Proteomes" id="UP000079169">
    <property type="component" value="Unplaced"/>
</dbReference>
<keyword evidence="1" id="KW-1185">Reference proteome</keyword>